<protein>
    <recommendedName>
        <fullName evidence="4">FecR protein domain-containing protein</fullName>
    </recommendedName>
</protein>
<evidence type="ECO:0000313" key="3">
    <source>
        <dbReference type="Proteomes" id="UP000181981"/>
    </source>
</evidence>
<gene>
    <name evidence="2" type="ORF">SAMN05444285_11942</name>
</gene>
<organism evidence="2 3">
    <name type="scientific">Draconibacterium orientale</name>
    <dbReference type="NCBI Taxonomy" id="1168034"/>
    <lineage>
        <taxon>Bacteria</taxon>
        <taxon>Pseudomonadati</taxon>
        <taxon>Bacteroidota</taxon>
        <taxon>Bacteroidia</taxon>
        <taxon>Marinilabiliales</taxon>
        <taxon>Prolixibacteraceae</taxon>
        <taxon>Draconibacterium</taxon>
    </lineage>
</organism>
<dbReference type="OrthoDB" id="1041650at2"/>
<dbReference type="RefSeq" id="WP_139178118.1">
    <property type="nucleotide sequence ID" value="NZ_FOHT01000019.1"/>
</dbReference>
<accession>A0A1I0G9N8</accession>
<dbReference type="EMBL" id="FOHT01000019">
    <property type="protein sequence ID" value="SET66805.1"/>
    <property type="molecule type" value="Genomic_DNA"/>
</dbReference>
<feature type="chain" id="PRO_5010361101" description="FecR protein domain-containing protein" evidence="1">
    <location>
        <begin position="25"/>
        <end position="221"/>
    </location>
</feature>
<proteinExistence type="predicted"/>
<sequence>MKLRGFVFFMLVFGLSIFSVDAIAQTAAKRMFFSDFTNGSVLFNDGTKTAAMLNYDTFEEQMIFKNGNEIMALASPELISIIKINDHVFEWLEGDIFLEKIDNPSVLIYKRNRNQLISKGKGTAFGGVSNTSSVQPVNNLPRGYDKQGTELSVNEDFELMPDNLYYTKAKTGFRSLASSKQFCKAFGGDKKDVTKYIQTNKMNLQNVDDVLQLIEYCTNNR</sequence>
<dbReference type="Proteomes" id="UP000181981">
    <property type="component" value="Unassembled WGS sequence"/>
</dbReference>
<evidence type="ECO:0000313" key="2">
    <source>
        <dbReference type="EMBL" id="SET66805.1"/>
    </source>
</evidence>
<reference evidence="2 3" key="1">
    <citation type="submission" date="2016-10" db="EMBL/GenBank/DDBJ databases">
        <authorList>
            <person name="de Groot N.N."/>
        </authorList>
    </citation>
    <scope>NUCLEOTIDE SEQUENCE [LARGE SCALE GENOMIC DNA]</scope>
    <source>
        <strain evidence="2 3">DSM 25947</strain>
    </source>
</reference>
<keyword evidence="1" id="KW-0732">Signal</keyword>
<feature type="signal peptide" evidence="1">
    <location>
        <begin position="1"/>
        <end position="24"/>
    </location>
</feature>
<evidence type="ECO:0000256" key="1">
    <source>
        <dbReference type="SAM" id="SignalP"/>
    </source>
</evidence>
<evidence type="ECO:0008006" key="4">
    <source>
        <dbReference type="Google" id="ProtNLM"/>
    </source>
</evidence>
<name>A0A1I0G9N8_9BACT</name>
<dbReference type="AlphaFoldDB" id="A0A1I0G9N8"/>